<proteinExistence type="predicted"/>
<organism evidence="2 3">
    <name type="scientific">Arthrobacter jiangjiafuii</name>
    <dbReference type="NCBI Taxonomy" id="2817475"/>
    <lineage>
        <taxon>Bacteria</taxon>
        <taxon>Bacillati</taxon>
        <taxon>Actinomycetota</taxon>
        <taxon>Actinomycetes</taxon>
        <taxon>Micrococcales</taxon>
        <taxon>Micrococcaceae</taxon>
        <taxon>Arthrobacter</taxon>
    </lineage>
</organism>
<evidence type="ECO:0000313" key="2">
    <source>
        <dbReference type="EMBL" id="QWC09280.1"/>
    </source>
</evidence>
<keyword evidence="3" id="KW-1185">Reference proteome</keyword>
<name>A0A975M3I8_9MICC</name>
<feature type="transmembrane region" description="Helical" evidence="1">
    <location>
        <begin position="294"/>
        <end position="315"/>
    </location>
</feature>
<dbReference type="EMBL" id="CP076022">
    <property type="protein sequence ID" value="QWC09280.1"/>
    <property type="molecule type" value="Genomic_DNA"/>
</dbReference>
<dbReference type="KEGG" id="ajg:KKR91_12355"/>
<sequence>MTSRTLSIEANAEFLAFWAALFFVQGTLGGIQAESTRATHAVVLGAPAHEGRFSRPLLSGGLTGLTAAVVILALWPLATHVFPSHTGLVMGALAIFAVLYSGHAALAGSLQGTDRWGTFANLVTLESLLRFGAILVASLLAAPLIGVELACLASLGAWLALMISSPTARSAVGARSDVGLGSTLRKTGYALLSAASSATLVVGFPILVKLTATPAEYDLSAPLLLAVSMTRAPIMIPLQAFQGVAMNLIMQGGGRISAYMKPAGAILLVGMLGAGLAALVGPALMGIFGPEYRISAWILAALTFAASLVALITLTGTAAIALGHHRVYSIGWILGTAVSVLLLLLPVALDLRCILSLTLGPLVGIVVHVAALLRLPANTARARMTPEV</sequence>
<keyword evidence="1" id="KW-0472">Membrane</keyword>
<feature type="transmembrane region" description="Helical" evidence="1">
    <location>
        <begin position="189"/>
        <end position="212"/>
    </location>
</feature>
<protein>
    <recommendedName>
        <fullName evidence="4">Membrane protein involved in the export of O-antigen and teichoic acid</fullName>
    </recommendedName>
</protein>
<keyword evidence="1" id="KW-0812">Transmembrane</keyword>
<dbReference type="AlphaFoldDB" id="A0A975M3I8"/>
<dbReference type="RefSeq" id="WP_210231253.1">
    <property type="nucleotide sequence ID" value="NZ_CP076022.1"/>
</dbReference>
<feature type="transmembrane region" description="Helical" evidence="1">
    <location>
        <begin position="128"/>
        <end position="161"/>
    </location>
</feature>
<gene>
    <name evidence="2" type="ORF">KKR91_12355</name>
</gene>
<evidence type="ECO:0008006" key="4">
    <source>
        <dbReference type="Google" id="ProtNLM"/>
    </source>
</evidence>
<evidence type="ECO:0000256" key="1">
    <source>
        <dbReference type="SAM" id="Phobius"/>
    </source>
</evidence>
<feature type="transmembrane region" description="Helical" evidence="1">
    <location>
        <begin position="327"/>
        <end position="348"/>
    </location>
</feature>
<feature type="transmembrane region" description="Helical" evidence="1">
    <location>
        <begin position="87"/>
        <end position="108"/>
    </location>
</feature>
<feature type="transmembrane region" description="Helical" evidence="1">
    <location>
        <begin position="232"/>
        <end position="250"/>
    </location>
</feature>
<reference evidence="2 3" key="1">
    <citation type="submission" date="2021-05" db="EMBL/GenBank/DDBJ databases">
        <title>Novel species in genus Arthrobacter.</title>
        <authorList>
            <person name="Zhang G."/>
        </authorList>
    </citation>
    <scope>NUCLEOTIDE SEQUENCE [LARGE SCALE GENOMIC DNA]</scope>
    <source>
        <strain evidence="3">zg-ZUI227</strain>
    </source>
</reference>
<feature type="transmembrane region" description="Helical" evidence="1">
    <location>
        <begin position="354"/>
        <end position="375"/>
    </location>
</feature>
<accession>A0A975M3I8</accession>
<feature type="transmembrane region" description="Helical" evidence="1">
    <location>
        <begin position="57"/>
        <end position="75"/>
    </location>
</feature>
<feature type="transmembrane region" description="Helical" evidence="1">
    <location>
        <begin position="262"/>
        <end position="288"/>
    </location>
</feature>
<keyword evidence="1" id="KW-1133">Transmembrane helix</keyword>
<evidence type="ECO:0000313" key="3">
    <source>
        <dbReference type="Proteomes" id="UP000676885"/>
    </source>
</evidence>
<dbReference type="Proteomes" id="UP000676885">
    <property type="component" value="Chromosome"/>
</dbReference>